<evidence type="ECO:0000313" key="1">
    <source>
        <dbReference type="EMBL" id="MED6153980.1"/>
    </source>
</evidence>
<evidence type="ECO:0000313" key="2">
    <source>
        <dbReference type="Proteomes" id="UP001341840"/>
    </source>
</evidence>
<organism evidence="1 2">
    <name type="scientific">Stylosanthes scabra</name>
    <dbReference type="NCBI Taxonomy" id="79078"/>
    <lineage>
        <taxon>Eukaryota</taxon>
        <taxon>Viridiplantae</taxon>
        <taxon>Streptophyta</taxon>
        <taxon>Embryophyta</taxon>
        <taxon>Tracheophyta</taxon>
        <taxon>Spermatophyta</taxon>
        <taxon>Magnoliopsida</taxon>
        <taxon>eudicotyledons</taxon>
        <taxon>Gunneridae</taxon>
        <taxon>Pentapetalae</taxon>
        <taxon>rosids</taxon>
        <taxon>fabids</taxon>
        <taxon>Fabales</taxon>
        <taxon>Fabaceae</taxon>
        <taxon>Papilionoideae</taxon>
        <taxon>50 kb inversion clade</taxon>
        <taxon>dalbergioids sensu lato</taxon>
        <taxon>Dalbergieae</taxon>
        <taxon>Pterocarpus clade</taxon>
        <taxon>Stylosanthes</taxon>
    </lineage>
</organism>
<dbReference type="EMBL" id="JASCZI010095236">
    <property type="protein sequence ID" value="MED6153980.1"/>
    <property type="molecule type" value="Genomic_DNA"/>
</dbReference>
<dbReference type="PANTHER" id="PTHR24092">
    <property type="entry name" value="PROBABLE PHOSPHOLIPID-TRANSPORTING ATPASE"/>
    <property type="match status" value="1"/>
</dbReference>
<comment type="caution">
    <text evidence="1">The sequence shown here is derived from an EMBL/GenBank/DDBJ whole genome shotgun (WGS) entry which is preliminary data.</text>
</comment>
<dbReference type="PANTHER" id="PTHR24092:SF70">
    <property type="entry name" value="PHOSPHOLIPID-TRANSPORTING ATPASE"/>
    <property type="match status" value="1"/>
</dbReference>
<proteinExistence type="predicted"/>
<dbReference type="Gene3D" id="2.70.150.10">
    <property type="entry name" value="Calcium-transporting ATPase, cytoplasmic transduction domain A"/>
    <property type="match status" value="1"/>
</dbReference>
<dbReference type="InterPro" id="IPR008250">
    <property type="entry name" value="ATPase_P-typ_transduc_dom_A_sf"/>
</dbReference>
<keyword evidence="2" id="KW-1185">Reference proteome</keyword>
<dbReference type="SUPFAM" id="SSF81653">
    <property type="entry name" value="Calcium ATPase, transduction domain A"/>
    <property type="match status" value="1"/>
</dbReference>
<reference evidence="1 2" key="1">
    <citation type="journal article" date="2023" name="Plants (Basel)">
        <title>Bridging the Gap: Combining Genomics and Transcriptomics Approaches to Understand Stylosanthes scabra, an Orphan Legume from the Brazilian Caatinga.</title>
        <authorList>
            <person name="Ferreira-Neto J.R.C."/>
            <person name="da Silva M.D."/>
            <person name="Binneck E."/>
            <person name="de Melo N.F."/>
            <person name="da Silva R.H."/>
            <person name="de Melo A.L.T.M."/>
            <person name="Pandolfi V."/>
            <person name="Bustamante F.O."/>
            <person name="Brasileiro-Vidal A.C."/>
            <person name="Benko-Iseppon A.M."/>
        </authorList>
    </citation>
    <scope>NUCLEOTIDE SEQUENCE [LARGE SCALE GENOMIC DNA]</scope>
    <source>
        <tissue evidence="1">Leaves</tissue>
    </source>
</reference>
<accession>A0ABU6U0I4</accession>
<gene>
    <name evidence="1" type="primary">ALA11_1</name>
    <name evidence="1" type="ORF">PIB30_107537</name>
</gene>
<name>A0ABU6U0I4_9FABA</name>
<dbReference type="Proteomes" id="UP001341840">
    <property type="component" value="Unassembled WGS sequence"/>
</dbReference>
<protein>
    <submittedName>
        <fullName evidence="1">Phospholipid-transporting ATPase 11</fullName>
    </submittedName>
</protein>
<sequence>MGKEAVEDWRQFKQDVEMNNRRVKVHHRDGVFDHSKWRDSRVGDIVKLEKDEFFPADLILLLSSYDNAICYVETVTLDGETNLKLKQALEETSKLQEDSKLQKFQWYHQM</sequence>